<proteinExistence type="predicted"/>
<reference evidence="1 2" key="1">
    <citation type="submission" date="2016-03" db="EMBL/GenBank/DDBJ databases">
        <title>Comparative genomics of the ectomycorrhizal sister species Rhizopogon vinicolor and Rhizopogon vesiculosus (Basidiomycota: Boletales) reveals a divergence of the mating type B locus.</title>
        <authorList>
            <person name="Mujic A.B."/>
            <person name="Kuo A."/>
            <person name="Tritt A."/>
            <person name="Lipzen A."/>
            <person name="Chen C."/>
            <person name="Johnson J."/>
            <person name="Sharma A."/>
            <person name="Barry K."/>
            <person name="Grigoriev I.V."/>
            <person name="Spatafora J.W."/>
        </authorList>
    </citation>
    <scope>NUCLEOTIDE SEQUENCE [LARGE SCALE GENOMIC DNA]</scope>
    <source>
        <strain evidence="1 2">AM-OR11-056</strain>
    </source>
</reference>
<organism evidence="1 2">
    <name type="scientific">Rhizopogon vesiculosus</name>
    <dbReference type="NCBI Taxonomy" id="180088"/>
    <lineage>
        <taxon>Eukaryota</taxon>
        <taxon>Fungi</taxon>
        <taxon>Dikarya</taxon>
        <taxon>Basidiomycota</taxon>
        <taxon>Agaricomycotina</taxon>
        <taxon>Agaricomycetes</taxon>
        <taxon>Agaricomycetidae</taxon>
        <taxon>Boletales</taxon>
        <taxon>Suillineae</taxon>
        <taxon>Rhizopogonaceae</taxon>
        <taxon>Rhizopogon</taxon>
    </lineage>
</organism>
<sequence length="140" mass="15335">MSFVPIPYHTDTTLTSLSSSVIPMARSRREITVDIPVHVSPSVFTSQEMAVDGAHDQLHSRSAMSVVAHVDSDGLLLYVSQASYEEGTSPLSCWIPNKLITEHPEPSSDRDGPLDLFQRLVQRRILGNLGGLSAQDSMDM</sequence>
<comment type="caution">
    <text evidence="1">The sequence shown here is derived from an EMBL/GenBank/DDBJ whole genome shotgun (WGS) entry which is preliminary data.</text>
</comment>
<keyword evidence="2" id="KW-1185">Reference proteome</keyword>
<dbReference type="OrthoDB" id="10003593at2759"/>
<dbReference type="STRING" id="180088.A0A1J8QIY1"/>
<evidence type="ECO:0000313" key="2">
    <source>
        <dbReference type="Proteomes" id="UP000183567"/>
    </source>
</evidence>
<accession>A0A1J8QIY1</accession>
<evidence type="ECO:0000313" key="1">
    <source>
        <dbReference type="EMBL" id="OJA20599.1"/>
    </source>
</evidence>
<gene>
    <name evidence="1" type="ORF">AZE42_08549</name>
</gene>
<dbReference type="Gene3D" id="3.30.470.30">
    <property type="entry name" value="DNA ligase/mRNA capping enzyme"/>
    <property type="match status" value="1"/>
</dbReference>
<name>A0A1J8QIY1_9AGAM</name>
<dbReference type="Proteomes" id="UP000183567">
    <property type="component" value="Unassembled WGS sequence"/>
</dbReference>
<dbReference type="EMBL" id="LVVM01000504">
    <property type="protein sequence ID" value="OJA20599.1"/>
    <property type="molecule type" value="Genomic_DNA"/>
</dbReference>
<dbReference type="AlphaFoldDB" id="A0A1J8QIY1"/>
<protein>
    <submittedName>
        <fullName evidence="1">Uncharacterized protein</fullName>
    </submittedName>
</protein>